<evidence type="ECO:0000313" key="2">
    <source>
        <dbReference type="EMBL" id="GIH99845.1"/>
    </source>
</evidence>
<proteinExistence type="predicted"/>
<dbReference type="InterPro" id="IPR029058">
    <property type="entry name" value="AB_hydrolase_fold"/>
</dbReference>
<dbReference type="SUPFAM" id="SSF53474">
    <property type="entry name" value="alpha/beta-Hydrolases"/>
    <property type="match status" value="1"/>
</dbReference>
<protein>
    <recommendedName>
        <fullName evidence="1">AB hydrolase-1 domain-containing protein</fullName>
    </recommendedName>
</protein>
<evidence type="ECO:0000259" key="1">
    <source>
        <dbReference type="Pfam" id="PF12697"/>
    </source>
</evidence>
<organism evidence="2 3">
    <name type="scientific">Planobispora takensis</name>
    <dbReference type="NCBI Taxonomy" id="1367882"/>
    <lineage>
        <taxon>Bacteria</taxon>
        <taxon>Bacillati</taxon>
        <taxon>Actinomycetota</taxon>
        <taxon>Actinomycetes</taxon>
        <taxon>Streptosporangiales</taxon>
        <taxon>Streptosporangiaceae</taxon>
        <taxon>Planobispora</taxon>
    </lineage>
</organism>
<evidence type="ECO:0000313" key="3">
    <source>
        <dbReference type="Proteomes" id="UP000634476"/>
    </source>
</evidence>
<dbReference type="PANTHER" id="PTHR43798:SF33">
    <property type="entry name" value="HYDROLASE, PUTATIVE (AFU_ORTHOLOGUE AFUA_2G14860)-RELATED"/>
    <property type="match status" value="1"/>
</dbReference>
<dbReference type="GO" id="GO:0016020">
    <property type="term" value="C:membrane"/>
    <property type="evidence" value="ECO:0007669"/>
    <property type="project" value="TreeGrafter"/>
</dbReference>
<keyword evidence="3" id="KW-1185">Reference proteome</keyword>
<reference evidence="2" key="1">
    <citation type="submission" date="2021-01" db="EMBL/GenBank/DDBJ databases">
        <title>Whole genome shotgun sequence of Planobispora takensis NBRC 109077.</title>
        <authorList>
            <person name="Komaki H."/>
            <person name="Tamura T."/>
        </authorList>
    </citation>
    <scope>NUCLEOTIDE SEQUENCE</scope>
    <source>
        <strain evidence="2">NBRC 109077</strain>
    </source>
</reference>
<dbReference type="AlphaFoldDB" id="A0A8J3WS23"/>
<accession>A0A8J3WS23</accession>
<dbReference type="InterPro" id="IPR050266">
    <property type="entry name" value="AB_hydrolase_sf"/>
</dbReference>
<feature type="domain" description="AB hydrolase-1" evidence="1">
    <location>
        <begin position="23"/>
        <end position="253"/>
    </location>
</feature>
<dbReference type="RefSeq" id="WP_203874286.1">
    <property type="nucleotide sequence ID" value="NZ_BOOK01000012.1"/>
</dbReference>
<dbReference type="Pfam" id="PF12697">
    <property type="entry name" value="Abhydrolase_6"/>
    <property type="match status" value="1"/>
</dbReference>
<gene>
    <name evidence="2" type="ORF">Pta02_18540</name>
</gene>
<dbReference type="EMBL" id="BOOK01000012">
    <property type="protein sequence ID" value="GIH99845.1"/>
    <property type="molecule type" value="Genomic_DNA"/>
</dbReference>
<dbReference type="InterPro" id="IPR000073">
    <property type="entry name" value="AB_hydrolase_1"/>
</dbReference>
<comment type="caution">
    <text evidence="2">The sequence shown here is derived from an EMBL/GenBank/DDBJ whole genome shotgun (WGS) entry which is preliminary data.</text>
</comment>
<sequence length="264" mass="28650">MILATSADGVQVRAVDEGEGPVVVVLHGGLEDGSRWKKVADRLTPRLRVVRLHRRRYRLDLPPPITIAQEIEDVRTVVAALGGRPVLLVGHSSGGVLALEAALALPGAFTGLVLYEPPVVVGSSLGGPATAAARAALRRGRRGRAMVIFMRDVVRLPRWQARLIGAITCVHPKLRAFVPRQIDDLQAIDQLGERLEAYRAIEVPTVLLGGETSPAHLGERLDALAGVLPETERVTLPREGHGGHMRAPDRVARIIEEQYRKVSR</sequence>
<dbReference type="PANTHER" id="PTHR43798">
    <property type="entry name" value="MONOACYLGLYCEROL LIPASE"/>
    <property type="match status" value="1"/>
</dbReference>
<dbReference type="Gene3D" id="3.40.50.1820">
    <property type="entry name" value="alpha/beta hydrolase"/>
    <property type="match status" value="1"/>
</dbReference>
<name>A0A8J3WS23_9ACTN</name>
<dbReference type="GO" id="GO:0003824">
    <property type="term" value="F:catalytic activity"/>
    <property type="evidence" value="ECO:0007669"/>
    <property type="project" value="UniProtKB-ARBA"/>
</dbReference>
<dbReference type="Proteomes" id="UP000634476">
    <property type="component" value="Unassembled WGS sequence"/>
</dbReference>